<dbReference type="Proteomes" id="UP001218218">
    <property type="component" value="Unassembled WGS sequence"/>
</dbReference>
<feature type="non-terminal residue" evidence="1">
    <location>
        <position position="50"/>
    </location>
</feature>
<keyword evidence="2" id="KW-1185">Reference proteome</keyword>
<proteinExistence type="predicted"/>
<reference evidence="1" key="1">
    <citation type="submission" date="2023-03" db="EMBL/GenBank/DDBJ databases">
        <title>Massive genome expansion in bonnet fungi (Mycena s.s.) driven by repeated elements and novel gene families across ecological guilds.</title>
        <authorList>
            <consortium name="Lawrence Berkeley National Laboratory"/>
            <person name="Harder C.B."/>
            <person name="Miyauchi S."/>
            <person name="Viragh M."/>
            <person name="Kuo A."/>
            <person name="Thoen E."/>
            <person name="Andreopoulos B."/>
            <person name="Lu D."/>
            <person name="Skrede I."/>
            <person name="Drula E."/>
            <person name="Henrissat B."/>
            <person name="Morin E."/>
            <person name="Kohler A."/>
            <person name="Barry K."/>
            <person name="LaButti K."/>
            <person name="Morin E."/>
            <person name="Salamov A."/>
            <person name="Lipzen A."/>
            <person name="Mereny Z."/>
            <person name="Hegedus B."/>
            <person name="Baldrian P."/>
            <person name="Stursova M."/>
            <person name="Weitz H."/>
            <person name="Taylor A."/>
            <person name="Grigoriev I.V."/>
            <person name="Nagy L.G."/>
            <person name="Martin F."/>
            <person name="Kauserud H."/>
        </authorList>
    </citation>
    <scope>NUCLEOTIDE SEQUENCE</scope>
    <source>
        <strain evidence="1">CBHHK002</strain>
    </source>
</reference>
<gene>
    <name evidence="1" type="ORF">DFH08DRAFT_637439</name>
</gene>
<protein>
    <submittedName>
        <fullName evidence="1">Uncharacterized protein</fullName>
    </submittedName>
</protein>
<dbReference type="EMBL" id="JARIHO010000026">
    <property type="protein sequence ID" value="KAJ7340822.1"/>
    <property type="molecule type" value="Genomic_DNA"/>
</dbReference>
<sequence length="50" mass="5562">ILEAGIHMGYFPKSWRVFLTVTLRKPGKSDYTVPGAHCPIAEEDCLSKVV</sequence>
<name>A0AAD6ZV23_9AGAR</name>
<organism evidence="1 2">
    <name type="scientific">Mycena albidolilacea</name>
    <dbReference type="NCBI Taxonomy" id="1033008"/>
    <lineage>
        <taxon>Eukaryota</taxon>
        <taxon>Fungi</taxon>
        <taxon>Dikarya</taxon>
        <taxon>Basidiomycota</taxon>
        <taxon>Agaricomycotina</taxon>
        <taxon>Agaricomycetes</taxon>
        <taxon>Agaricomycetidae</taxon>
        <taxon>Agaricales</taxon>
        <taxon>Marasmiineae</taxon>
        <taxon>Mycenaceae</taxon>
        <taxon>Mycena</taxon>
    </lineage>
</organism>
<evidence type="ECO:0000313" key="2">
    <source>
        <dbReference type="Proteomes" id="UP001218218"/>
    </source>
</evidence>
<accession>A0AAD6ZV23</accession>
<feature type="non-terminal residue" evidence="1">
    <location>
        <position position="1"/>
    </location>
</feature>
<comment type="caution">
    <text evidence="1">The sequence shown here is derived from an EMBL/GenBank/DDBJ whole genome shotgun (WGS) entry which is preliminary data.</text>
</comment>
<dbReference type="AlphaFoldDB" id="A0AAD6ZV23"/>
<evidence type="ECO:0000313" key="1">
    <source>
        <dbReference type="EMBL" id="KAJ7340822.1"/>
    </source>
</evidence>